<dbReference type="Proteomes" id="UP000326396">
    <property type="component" value="Linkage Group LG9"/>
</dbReference>
<protein>
    <submittedName>
        <fullName evidence="1">Uncharacterized protein</fullName>
    </submittedName>
</protein>
<dbReference type="AlphaFoldDB" id="A0A5N6LPA7"/>
<comment type="caution">
    <text evidence="1">The sequence shown here is derived from an EMBL/GenBank/DDBJ whole genome shotgun (WGS) entry which is preliminary data.</text>
</comment>
<reference evidence="1 2" key="1">
    <citation type="submission" date="2019-05" db="EMBL/GenBank/DDBJ databases">
        <title>Mikania micrantha, genome provides insights into the molecular mechanism of rapid growth.</title>
        <authorList>
            <person name="Liu B."/>
        </authorList>
    </citation>
    <scope>NUCLEOTIDE SEQUENCE [LARGE SCALE GENOMIC DNA]</scope>
    <source>
        <strain evidence="1">NLD-2019</strain>
        <tissue evidence="1">Leaf</tissue>
    </source>
</reference>
<dbReference type="OrthoDB" id="1730313at2759"/>
<keyword evidence="2" id="KW-1185">Reference proteome</keyword>
<proteinExistence type="predicted"/>
<evidence type="ECO:0000313" key="1">
    <source>
        <dbReference type="EMBL" id="KAD2393711.1"/>
    </source>
</evidence>
<accession>A0A5N6LPA7</accession>
<evidence type="ECO:0000313" key="2">
    <source>
        <dbReference type="Proteomes" id="UP000326396"/>
    </source>
</evidence>
<name>A0A5N6LPA7_9ASTR</name>
<dbReference type="EMBL" id="SZYD01000019">
    <property type="protein sequence ID" value="KAD2393711.1"/>
    <property type="molecule type" value="Genomic_DNA"/>
</dbReference>
<gene>
    <name evidence="1" type="ORF">E3N88_40688</name>
</gene>
<organism evidence="1 2">
    <name type="scientific">Mikania micrantha</name>
    <name type="common">bitter vine</name>
    <dbReference type="NCBI Taxonomy" id="192012"/>
    <lineage>
        <taxon>Eukaryota</taxon>
        <taxon>Viridiplantae</taxon>
        <taxon>Streptophyta</taxon>
        <taxon>Embryophyta</taxon>
        <taxon>Tracheophyta</taxon>
        <taxon>Spermatophyta</taxon>
        <taxon>Magnoliopsida</taxon>
        <taxon>eudicotyledons</taxon>
        <taxon>Gunneridae</taxon>
        <taxon>Pentapetalae</taxon>
        <taxon>asterids</taxon>
        <taxon>campanulids</taxon>
        <taxon>Asterales</taxon>
        <taxon>Asteraceae</taxon>
        <taxon>Asteroideae</taxon>
        <taxon>Heliantheae alliance</taxon>
        <taxon>Eupatorieae</taxon>
        <taxon>Mikania</taxon>
    </lineage>
</organism>
<sequence length="164" mass="18513">MREELAIQLVSLDRECILQFMRNLSQGRRVEDDARAVLGLTRGSGDSYIQHMVMKARNKGWCVVVFSSHGGSGTIAYTLIQVSCLPPCVPECEKKVEFSMSSNLVIFPPESFLSLRLQFVFGVNLEDESVYPIKRFESQPELTTWITKGMTLQVLSKGNNLEMM</sequence>